<comment type="caution">
    <text evidence="7">The sequence shown here is derived from an EMBL/GenBank/DDBJ whole genome shotgun (WGS) entry which is preliminary data.</text>
</comment>
<keyword evidence="8" id="KW-1185">Reference proteome</keyword>
<accession>A0A931IYP1</accession>
<dbReference type="RefSeq" id="WP_198101654.1">
    <property type="nucleotide sequence ID" value="NZ_JAEDAL010000009.1"/>
</dbReference>
<sequence length="477" mass="52233">MDTRRLWLQPIDWSARPGVTRWEQLCDLLRLAARHAHADQLLPSSRQLAADLGLSRATVEAAYRQLGAEGWVTRRHGSGSWLHAPSAARPAQATPLHLPATLSARGQILQAIVGCDDPEHPLPFAAGSPDLRDFPWAVWHRLARRLEAEAVQLGRYQAPQGVAELRSALMEHLAASRGLRAHADHVLTLTSSQQALHLLSQLLLDPGDVVWMEDPGYAGARAAFAAAGAQVVPVPVDAEGLHPHSRLPKPKLIYVTPAHQYPLGVRLSMRRRRQLLALAQHSGAWILEDDYDSEFHPSPSALPALQSLDRSGQVIYLGTFSKTLMPSLRLAYVVLPAGLVAAATHARHLIDGHGAGAPQALVAAFIQEGHFAAHLRRQREAVRQRRETLLESLARVAPWVTPTAPMACGLQLCVELPPRAERTLTRRALARGIRTPTLSPLTLTSMREGWLLGFGALSVDEIQAATQRLRNLDRDDP</sequence>
<evidence type="ECO:0000256" key="3">
    <source>
        <dbReference type="ARBA" id="ARBA00023015"/>
    </source>
</evidence>
<dbReference type="SUPFAM" id="SSF53383">
    <property type="entry name" value="PLP-dependent transferases"/>
    <property type="match status" value="1"/>
</dbReference>
<evidence type="ECO:0000256" key="5">
    <source>
        <dbReference type="ARBA" id="ARBA00023163"/>
    </source>
</evidence>
<dbReference type="EMBL" id="JAEDAL010000009">
    <property type="protein sequence ID" value="MBH9554036.1"/>
    <property type="molecule type" value="Genomic_DNA"/>
</dbReference>
<gene>
    <name evidence="7" type="ORF">I7X43_14415</name>
</gene>
<dbReference type="InterPro" id="IPR004839">
    <property type="entry name" value="Aminotransferase_I/II_large"/>
</dbReference>
<dbReference type="InterPro" id="IPR036390">
    <property type="entry name" value="WH_DNA-bd_sf"/>
</dbReference>
<dbReference type="InterPro" id="IPR036388">
    <property type="entry name" value="WH-like_DNA-bd_sf"/>
</dbReference>
<dbReference type="GO" id="GO:0003677">
    <property type="term" value="F:DNA binding"/>
    <property type="evidence" value="ECO:0007669"/>
    <property type="project" value="UniProtKB-KW"/>
</dbReference>
<proteinExistence type="inferred from homology"/>
<name>A0A931IYP1_9BURK</name>
<evidence type="ECO:0000256" key="4">
    <source>
        <dbReference type="ARBA" id="ARBA00023125"/>
    </source>
</evidence>
<dbReference type="Gene3D" id="1.10.10.10">
    <property type="entry name" value="Winged helix-like DNA-binding domain superfamily/Winged helix DNA-binding domain"/>
    <property type="match status" value="1"/>
</dbReference>
<keyword evidence="4" id="KW-0238">DNA-binding</keyword>
<dbReference type="InterPro" id="IPR015424">
    <property type="entry name" value="PyrdxlP-dep_Trfase"/>
</dbReference>
<keyword evidence="2" id="KW-0663">Pyridoxal phosphate</keyword>
<evidence type="ECO:0000259" key="6">
    <source>
        <dbReference type="PROSITE" id="PS50949"/>
    </source>
</evidence>
<evidence type="ECO:0000256" key="2">
    <source>
        <dbReference type="ARBA" id="ARBA00022898"/>
    </source>
</evidence>
<feature type="domain" description="HTH gntR-type" evidence="6">
    <location>
        <begin position="19"/>
        <end position="85"/>
    </location>
</feature>
<dbReference type="Pfam" id="PF00392">
    <property type="entry name" value="GntR"/>
    <property type="match status" value="1"/>
</dbReference>
<dbReference type="PROSITE" id="PS50949">
    <property type="entry name" value="HTH_GNTR"/>
    <property type="match status" value="1"/>
</dbReference>
<dbReference type="CDD" id="cd07377">
    <property type="entry name" value="WHTH_GntR"/>
    <property type="match status" value="1"/>
</dbReference>
<dbReference type="Proteomes" id="UP000620139">
    <property type="component" value="Unassembled WGS sequence"/>
</dbReference>
<comment type="similarity">
    <text evidence="1">In the C-terminal section; belongs to the class-I pyridoxal-phosphate-dependent aminotransferase family.</text>
</comment>
<dbReference type="InterPro" id="IPR051446">
    <property type="entry name" value="HTH_trans_reg/aminotransferase"/>
</dbReference>
<dbReference type="AlphaFoldDB" id="A0A931IYP1"/>
<dbReference type="SUPFAM" id="SSF46785">
    <property type="entry name" value="Winged helix' DNA-binding domain"/>
    <property type="match status" value="1"/>
</dbReference>
<keyword evidence="3" id="KW-0805">Transcription regulation</keyword>
<dbReference type="Gene3D" id="3.40.640.10">
    <property type="entry name" value="Type I PLP-dependent aspartate aminotransferase-like (Major domain)"/>
    <property type="match status" value="1"/>
</dbReference>
<keyword evidence="7" id="KW-0032">Aminotransferase</keyword>
<evidence type="ECO:0000313" key="7">
    <source>
        <dbReference type="EMBL" id="MBH9554036.1"/>
    </source>
</evidence>
<dbReference type="InterPro" id="IPR000524">
    <property type="entry name" value="Tscrpt_reg_HTH_GntR"/>
</dbReference>
<keyword evidence="7" id="KW-0808">Transferase</keyword>
<dbReference type="GO" id="GO:0008483">
    <property type="term" value="F:transaminase activity"/>
    <property type="evidence" value="ECO:0007669"/>
    <property type="project" value="UniProtKB-KW"/>
</dbReference>
<dbReference type="InterPro" id="IPR015421">
    <property type="entry name" value="PyrdxlP-dep_Trfase_major"/>
</dbReference>
<evidence type="ECO:0000256" key="1">
    <source>
        <dbReference type="ARBA" id="ARBA00005384"/>
    </source>
</evidence>
<dbReference type="SMART" id="SM00345">
    <property type="entry name" value="HTH_GNTR"/>
    <property type="match status" value="1"/>
</dbReference>
<evidence type="ECO:0000313" key="8">
    <source>
        <dbReference type="Proteomes" id="UP000620139"/>
    </source>
</evidence>
<dbReference type="PANTHER" id="PTHR46577">
    <property type="entry name" value="HTH-TYPE TRANSCRIPTIONAL REGULATORY PROTEIN GABR"/>
    <property type="match status" value="1"/>
</dbReference>
<keyword evidence="5" id="KW-0804">Transcription</keyword>
<dbReference type="PRINTS" id="PR00035">
    <property type="entry name" value="HTHGNTR"/>
</dbReference>
<dbReference type="Pfam" id="PF00155">
    <property type="entry name" value="Aminotran_1_2"/>
    <property type="match status" value="1"/>
</dbReference>
<organism evidence="7 8">
    <name type="scientific">Inhella gelatinilytica</name>
    <dbReference type="NCBI Taxonomy" id="2795030"/>
    <lineage>
        <taxon>Bacteria</taxon>
        <taxon>Pseudomonadati</taxon>
        <taxon>Pseudomonadota</taxon>
        <taxon>Betaproteobacteria</taxon>
        <taxon>Burkholderiales</taxon>
        <taxon>Sphaerotilaceae</taxon>
        <taxon>Inhella</taxon>
    </lineage>
</organism>
<dbReference type="CDD" id="cd00609">
    <property type="entry name" value="AAT_like"/>
    <property type="match status" value="1"/>
</dbReference>
<dbReference type="GO" id="GO:0030170">
    <property type="term" value="F:pyridoxal phosphate binding"/>
    <property type="evidence" value="ECO:0007669"/>
    <property type="project" value="InterPro"/>
</dbReference>
<protein>
    <submittedName>
        <fullName evidence="7">PLP-dependent aminotransferase family protein</fullName>
    </submittedName>
</protein>
<dbReference type="PANTHER" id="PTHR46577:SF1">
    <property type="entry name" value="HTH-TYPE TRANSCRIPTIONAL REGULATORY PROTEIN GABR"/>
    <property type="match status" value="1"/>
</dbReference>
<dbReference type="GO" id="GO:0003700">
    <property type="term" value="F:DNA-binding transcription factor activity"/>
    <property type="evidence" value="ECO:0007669"/>
    <property type="project" value="InterPro"/>
</dbReference>
<reference evidence="7" key="1">
    <citation type="submission" date="2020-12" db="EMBL/GenBank/DDBJ databases">
        <title>The genome sequence of Inhella sp. 4Y17.</title>
        <authorList>
            <person name="Liu Y."/>
        </authorList>
    </citation>
    <scope>NUCLEOTIDE SEQUENCE</scope>
    <source>
        <strain evidence="7">4Y10</strain>
    </source>
</reference>